<dbReference type="AlphaFoldDB" id="A0A9E8S8B8"/>
<accession>A0A9E8S8B8</accession>
<dbReference type="SUPFAM" id="SSF52980">
    <property type="entry name" value="Restriction endonuclease-like"/>
    <property type="match status" value="1"/>
</dbReference>
<dbReference type="KEGG" id="mdb:OVN18_11070"/>
<evidence type="ECO:0000313" key="2">
    <source>
        <dbReference type="EMBL" id="WAB81083.1"/>
    </source>
</evidence>
<dbReference type="InterPro" id="IPR011335">
    <property type="entry name" value="Restrct_endonuc-II-like"/>
</dbReference>
<evidence type="ECO:0000256" key="1">
    <source>
        <dbReference type="SAM" id="MobiDB-lite"/>
    </source>
</evidence>
<dbReference type="Gene3D" id="3.40.960.10">
    <property type="entry name" value="VSR Endonuclease"/>
    <property type="match status" value="1"/>
</dbReference>
<name>A0A9E8S8B8_9MICO</name>
<evidence type="ECO:0008006" key="4">
    <source>
        <dbReference type="Google" id="ProtNLM"/>
    </source>
</evidence>
<organism evidence="2 3">
    <name type="scientific">Microcella daejeonensis</name>
    <dbReference type="NCBI Taxonomy" id="2994971"/>
    <lineage>
        <taxon>Bacteria</taxon>
        <taxon>Bacillati</taxon>
        <taxon>Actinomycetota</taxon>
        <taxon>Actinomycetes</taxon>
        <taxon>Micrococcales</taxon>
        <taxon>Microbacteriaceae</taxon>
        <taxon>Microcella</taxon>
    </lineage>
</organism>
<proteinExistence type="predicted"/>
<gene>
    <name evidence="2" type="ORF">OVN18_11070</name>
</gene>
<dbReference type="RefSeq" id="WP_267780837.1">
    <property type="nucleotide sequence ID" value="NZ_CP113089.1"/>
</dbReference>
<reference evidence="2" key="1">
    <citation type="submission" date="2022-11" db="EMBL/GenBank/DDBJ databases">
        <title>Description of Microcella daejonensis nov. sp, isolated from riverside soil.</title>
        <authorList>
            <person name="Molina K.M."/>
            <person name="Kim S.B."/>
        </authorList>
    </citation>
    <scope>NUCLEOTIDE SEQUENCE</scope>
    <source>
        <strain evidence="2">MMS21-STM12</strain>
    </source>
</reference>
<dbReference type="EMBL" id="CP113089">
    <property type="protein sequence ID" value="WAB81083.1"/>
    <property type="molecule type" value="Genomic_DNA"/>
</dbReference>
<protein>
    <recommendedName>
        <fullName evidence="4">DUF559 domain-containing protein</fullName>
    </recommendedName>
</protein>
<evidence type="ECO:0000313" key="3">
    <source>
        <dbReference type="Proteomes" id="UP001164706"/>
    </source>
</evidence>
<feature type="region of interest" description="Disordered" evidence="1">
    <location>
        <begin position="292"/>
        <end position="311"/>
    </location>
</feature>
<keyword evidence="3" id="KW-1185">Reference proteome</keyword>
<dbReference type="Proteomes" id="UP001164706">
    <property type="component" value="Chromosome"/>
</dbReference>
<sequence>MHPLIAAIVEVGGAAGRRHLTDRGFTDRELRAAVRAGVIQRARRGWYTVWPRGDSRFAALRLGGRLTGLAAIEALGGWVLRPPRLEVAVPRNASRLRDPHRRRPLRDRSRRGVTVHWVAQAHDRDTSSGIVPVAEALRVVIREETREVAIAAVDWALRTGALDHDGLAALARSIPRPLVPRLREADALCDSLPESLARSRLRAAGLQVRSQVEVEGAGPIDLVIEGVVALEVDGDRFHRDRFEQDRAKDLVITAAGMHVLRPSARHVFDDWSAVVRAVRRALRERVALPPGQDRPVRLRRNTRARSALPSA</sequence>